<evidence type="ECO:0000256" key="2">
    <source>
        <dbReference type="SAM" id="MobiDB-lite"/>
    </source>
</evidence>
<dbReference type="InterPro" id="IPR012349">
    <property type="entry name" value="Split_barrel_FMN-bd"/>
</dbReference>
<dbReference type="AlphaFoldDB" id="A0A1C3EKI0"/>
<evidence type="ECO:0000313" key="4">
    <source>
        <dbReference type="EMBL" id="ODA33739.1"/>
    </source>
</evidence>
<dbReference type="SUPFAM" id="SSF50475">
    <property type="entry name" value="FMN-binding split barrel"/>
    <property type="match status" value="1"/>
</dbReference>
<organism evidence="4 5">
    <name type="scientific">Veronia pacifica</name>
    <dbReference type="NCBI Taxonomy" id="1080227"/>
    <lineage>
        <taxon>Bacteria</taxon>
        <taxon>Pseudomonadati</taxon>
        <taxon>Pseudomonadota</taxon>
        <taxon>Gammaproteobacteria</taxon>
        <taxon>Vibrionales</taxon>
        <taxon>Vibrionaceae</taxon>
        <taxon>Veronia</taxon>
    </lineage>
</organism>
<dbReference type="EMBL" id="LYBM01000013">
    <property type="protein sequence ID" value="ODA33739.1"/>
    <property type="molecule type" value="Genomic_DNA"/>
</dbReference>
<feature type="region of interest" description="Disordered" evidence="2">
    <location>
        <begin position="1"/>
        <end position="20"/>
    </location>
</feature>
<dbReference type="Proteomes" id="UP000094936">
    <property type="component" value="Unassembled WGS sequence"/>
</dbReference>
<dbReference type="InterPro" id="IPR011576">
    <property type="entry name" value="Pyridox_Oxase_N"/>
</dbReference>
<accession>A0A1C3EKI0</accession>
<reference evidence="4 5" key="1">
    <citation type="submission" date="2016-05" db="EMBL/GenBank/DDBJ databases">
        <title>Genomic Taxonomy of the Vibrionaceae.</title>
        <authorList>
            <person name="Gomez-Gil B."/>
            <person name="Enciso-Ibarra J."/>
        </authorList>
    </citation>
    <scope>NUCLEOTIDE SEQUENCE [LARGE SCALE GENOMIC DNA]</scope>
    <source>
        <strain evidence="4 5">CAIM 1920</strain>
    </source>
</reference>
<proteinExistence type="predicted"/>
<dbReference type="Pfam" id="PF01243">
    <property type="entry name" value="PNPOx_N"/>
    <property type="match status" value="1"/>
</dbReference>
<dbReference type="InterPro" id="IPR052019">
    <property type="entry name" value="F420H2_bilvrd_red/Heme_oxyg"/>
</dbReference>
<evidence type="ECO:0000259" key="3">
    <source>
        <dbReference type="Pfam" id="PF01243"/>
    </source>
</evidence>
<dbReference type="PIRSF" id="PIRSF004633">
    <property type="entry name" value="UCP_PLP_oxd"/>
    <property type="match status" value="1"/>
</dbReference>
<dbReference type="RefSeq" id="WP_068901374.1">
    <property type="nucleotide sequence ID" value="NZ_JBHUIF010000015.1"/>
</dbReference>
<feature type="domain" description="Pyridoxamine 5'-phosphate oxidase N-terminal" evidence="3">
    <location>
        <begin position="23"/>
        <end position="154"/>
    </location>
</feature>
<evidence type="ECO:0000256" key="1">
    <source>
        <dbReference type="ARBA" id="ARBA00023002"/>
    </source>
</evidence>
<dbReference type="OrthoDB" id="5345368at2"/>
<evidence type="ECO:0000313" key="5">
    <source>
        <dbReference type="Proteomes" id="UP000094936"/>
    </source>
</evidence>
<dbReference type="STRING" id="1080227.A8L45_08875"/>
<feature type="compositionally biased region" description="Basic and acidic residues" evidence="2">
    <location>
        <begin position="1"/>
        <end position="19"/>
    </location>
</feature>
<name>A0A1C3EKI0_9GAMM</name>
<dbReference type="GO" id="GO:0005829">
    <property type="term" value="C:cytosol"/>
    <property type="evidence" value="ECO:0007669"/>
    <property type="project" value="TreeGrafter"/>
</dbReference>
<comment type="caution">
    <text evidence="4">The sequence shown here is derived from an EMBL/GenBank/DDBJ whole genome shotgun (WGS) entry which is preliminary data.</text>
</comment>
<keyword evidence="1" id="KW-0560">Oxidoreductase</keyword>
<dbReference type="InterPro" id="IPR014419">
    <property type="entry name" value="HutZ"/>
</dbReference>
<dbReference type="PANTHER" id="PTHR35176">
    <property type="entry name" value="HEME OXYGENASE HI_0854-RELATED"/>
    <property type="match status" value="1"/>
</dbReference>
<dbReference type="GO" id="GO:0016627">
    <property type="term" value="F:oxidoreductase activity, acting on the CH-CH group of donors"/>
    <property type="evidence" value="ECO:0007669"/>
    <property type="project" value="TreeGrafter"/>
</dbReference>
<protein>
    <submittedName>
        <fullName evidence="4">Heme utilization protein HutZ</fullName>
    </submittedName>
</protein>
<gene>
    <name evidence="4" type="ORF">A8L45_08875</name>
</gene>
<sequence length="188" mass="21447">MSDQDNAKKFEEQKAERLQNRLGPEIQAFRDERKTLQLGTVDKDGKPHTSYAPFAFSKRGYYILVSDLAQHGLNLKVSPDVSIMMIEDETEARSIFVRRRLSFDTIAEPVHRDSDNWEEGIAVMSERLGEMIDNLSQLTDFNLYRLNPMNGRYVKGFGQAYDVSGEDLLSVLHLADGHGHVKKDKQEA</sequence>
<dbReference type="PANTHER" id="PTHR35176:SF6">
    <property type="entry name" value="HEME OXYGENASE HI_0854-RELATED"/>
    <property type="match status" value="1"/>
</dbReference>
<dbReference type="Gene3D" id="2.30.110.10">
    <property type="entry name" value="Electron Transport, Fmn-binding Protein, Chain A"/>
    <property type="match status" value="1"/>
</dbReference>
<dbReference type="GO" id="GO:0070967">
    <property type="term" value="F:coenzyme F420 binding"/>
    <property type="evidence" value="ECO:0007669"/>
    <property type="project" value="TreeGrafter"/>
</dbReference>
<dbReference type="NCBIfam" id="TIGR04110">
    <property type="entry name" value="heme_HutZ"/>
    <property type="match status" value="1"/>
</dbReference>
<keyword evidence="5" id="KW-1185">Reference proteome</keyword>